<feature type="transmembrane region" description="Helical" evidence="1">
    <location>
        <begin position="121"/>
        <end position="141"/>
    </location>
</feature>
<reference evidence="2 3" key="1">
    <citation type="journal article" date="2018" name="Sci. Rep.">
        <title>Raphidocelis subcapitata (=Pseudokirchneriella subcapitata) provides an insight into genome evolution and environmental adaptations in the Sphaeropleales.</title>
        <authorList>
            <person name="Suzuki S."/>
            <person name="Yamaguchi H."/>
            <person name="Nakajima N."/>
            <person name="Kawachi M."/>
        </authorList>
    </citation>
    <scope>NUCLEOTIDE SEQUENCE [LARGE SCALE GENOMIC DNA]</scope>
    <source>
        <strain evidence="2 3">NIES-35</strain>
    </source>
</reference>
<comment type="caution">
    <text evidence="2">The sequence shown here is derived from an EMBL/GenBank/DDBJ whole genome shotgun (WGS) entry which is preliminary data.</text>
</comment>
<dbReference type="EMBL" id="BDRX01000152">
    <property type="protein sequence ID" value="GBF99270.1"/>
    <property type="molecule type" value="Genomic_DNA"/>
</dbReference>
<sequence>MSVTSALTGLSIPTVKLLFGGFVAHGLLGLLWPGSPTFDRANAIDYSRRPEGPPGKVFNPITQPAKFFGCSPHFGFTKKNELLHGRLGGFLAAVINESTTGLGPIGQVAWWMGSIAPGDSWYRNAGLGLAAFALLMTAAAYSAGHSGTLQGEDEIY</sequence>
<dbReference type="SUPFAM" id="SSF103511">
    <property type="entry name" value="Chlorophyll a-b binding protein"/>
    <property type="match status" value="1"/>
</dbReference>
<dbReference type="OrthoDB" id="529642at2759"/>
<keyword evidence="1" id="KW-0472">Membrane</keyword>
<name>A0A2V0PMZ0_9CHLO</name>
<accession>A0A2V0PMZ0</accession>
<dbReference type="STRING" id="307507.A0A2V0PMZ0"/>
<keyword evidence="1" id="KW-0812">Transmembrane</keyword>
<evidence type="ECO:0000313" key="3">
    <source>
        <dbReference type="Proteomes" id="UP000247498"/>
    </source>
</evidence>
<evidence type="ECO:0000313" key="2">
    <source>
        <dbReference type="EMBL" id="GBF99270.1"/>
    </source>
</evidence>
<keyword evidence="3" id="KW-1185">Reference proteome</keyword>
<feature type="transmembrane region" description="Helical" evidence="1">
    <location>
        <begin position="12"/>
        <end position="32"/>
    </location>
</feature>
<evidence type="ECO:0000256" key="1">
    <source>
        <dbReference type="SAM" id="Phobius"/>
    </source>
</evidence>
<dbReference type="FunCoup" id="A0A2V0PMZ0">
    <property type="interactions" value="618"/>
</dbReference>
<proteinExistence type="predicted"/>
<dbReference type="AlphaFoldDB" id="A0A2V0PMZ0"/>
<protein>
    <submittedName>
        <fullName evidence="2">Uncharacterized protein</fullName>
    </submittedName>
</protein>
<keyword evidence="1" id="KW-1133">Transmembrane helix</keyword>
<gene>
    <name evidence="2" type="ORF">Rsub_12030</name>
</gene>
<dbReference type="InParanoid" id="A0A2V0PMZ0"/>
<organism evidence="2 3">
    <name type="scientific">Raphidocelis subcapitata</name>
    <dbReference type="NCBI Taxonomy" id="307507"/>
    <lineage>
        <taxon>Eukaryota</taxon>
        <taxon>Viridiplantae</taxon>
        <taxon>Chlorophyta</taxon>
        <taxon>core chlorophytes</taxon>
        <taxon>Chlorophyceae</taxon>
        <taxon>CS clade</taxon>
        <taxon>Sphaeropleales</taxon>
        <taxon>Selenastraceae</taxon>
        <taxon>Raphidocelis</taxon>
    </lineage>
</organism>
<dbReference type="Proteomes" id="UP000247498">
    <property type="component" value="Unassembled WGS sequence"/>
</dbReference>